<comment type="caution">
    <text evidence="2">The sequence shown here is derived from an EMBL/GenBank/DDBJ whole genome shotgun (WGS) entry which is preliminary data.</text>
</comment>
<accession>T1CFM7</accession>
<dbReference type="SUPFAM" id="SSF52743">
    <property type="entry name" value="Subtilisin-like"/>
    <property type="match status" value="1"/>
</dbReference>
<dbReference type="InterPro" id="IPR000209">
    <property type="entry name" value="Peptidase_S8/S53_dom"/>
</dbReference>
<evidence type="ECO:0000313" key="2">
    <source>
        <dbReference type="EMBL" id="EQD65745.1"/>
    </source>
</evidence>
<name>T1CFM7_9ZZZZ</name>
<feature type="domain" description="Peptidase S8/S53" evidence="1">
    <location>
        <begin position="3"/>
        <end position="98"/>
    </location>
</feature>
<sequence length="101" mass="10267">MPYLDPAALENWIAVVNVAIDSNGNPAGLYTGSIAPSNACGVAAQWCISAPGEVQYLPIAGTTYGGLGYGTSFATAVVSGVAALVSQAYPGWPARTCRTRS</sequence>
<dbReference type="Pfam" id="PF00082">
    <property type="entry name" value="Peptidase_S8"/>
    <property type="match status" value="1"/>
</dbReference>
<gene>
    <name evidence="2" type="ORF">B2A_01469</name>
</gene>
<dbReference type="InterPro" id="IPR036852">
    <property type="entry name" value="Peptidase_S8/S53_dom_sf"/>
</dbReference>
<evidence type="ECO:0000259" key="1">
    <source>
        <dbReference type="Pfam" id="PF00082"/>
    </source>
</evidence>
<proteinExistence type="predicted"/>
<dbReference type="Gene3D" id="3.40.50.200">
    <property type="entry name" value="Peptidase S8/S53 domain"/>
    <property type="match status" value="1"/>
</dbReference>
<organism evidence="2">
    <name type="scientific">mine drainage metagenome</name>
    <dbReference type="NCBI Taxonomy" id="410659"/>
    <lineage>
        <taxon>unclassified sequences</taxon>
        <taxon>metagenomes</taxon>
        <taxon>ecological metagenomes</taxon>
    </lineage>
</organism>
<reference evidence="2" key="2">
    <citation type="journal article" date="2014" name="ISME J.">
        <title>Microbial stratification in low pH oxic and suboxic macroscopic growths along an acid mine drainage.</title>
        <authorList>
            <person name="Mendez-Garcia C."/>
            <person name="Mesa V."/>
            <person name="Sprenger R.R."/>
            <person name="Richter M."/>
            <person name="Diez M.S."/>
            <person name="Solano J."/>
            <person name="Bargiela R."/>
            <person name="Golyshina O.V."/>
            <person name="Manteca A."/>
            <person name="Ramos J.L."/>
            <person name="Gallego J.R."/>
            <person name="Llorente I."/>
            <person name="Martins Dos Santos V.A."/>
            <person name="Jensen O.N."/>
            <person name="Pelaez A.I."/>
            <person name="Sanchez J."/>
            <person name="Ferrer M."/>
        </authorList>
    </citation>
    <scope>NUCLEOTIDE SEQUENCE</scope>
</reference>
<dbReference type="AlphaFoldDB" id="T1CFM7"/>
<dbReference type="GO" id="GO:0006508">
    <property type="term" value="P:proteolysis"/>
    <property type="evidence" value="ECO:0007669"/>
    <property type="project" value="InterPro"/>
</dbReference>
<dbReference type="EMBL" id="AUZZ01001082">
    <property type="protein sequence ID" value="EQD65745.1"/>
    <property type="molecule type" value="Genomic_DNA"/>
</dbReference>
<protein>
    <recommendedName>
        <fullName evidence="1">Peptidase S8/S53 domain-containing protein</fullName>
    </recommendedName>
</protein>
<dbReference type="GO" id="GO:0004252">
    <property type="term" value="F:serine-type endopeptidase activity"/>
    <property type="evidence" value="ECO:0007669"/>
    <property type="project" value="InterPro"/>
</dbReference>
<reference evidence="2" key="1">
    <citation type="submission" date="2013-08" db="EMBL/GenBank/DDBJ databases">
        <authorList>
            <person name="Mendez C."/>
            <person name="Richter M."/>
            <person name="Ferrer M."/>
            <person name="Sanchez J."/>
        </authorList>
    </citation>
    <scope>NUCLEOTIDE SEQUENCE</scope>
</reference>